<feature type="domain" description="Peptidase M24" evidence="8">
    <location>
        <begin position="17"/>
        <end position="253"/>
    </location>
</feature>
<dbReference type="NCBIfam" id="TIGR00500">
    <property type="entry name" value="met_pdase_I"/>
    <property type="match status" value="1"/>
</dbReference>
<evidence type="ECO:0000256" key="6">
    <source>
        <dbReference type="HAMAP-Rule" id="MF_01974"/>
    </source>
</evidence>
<keyword evidence="2 6" id="KW-0031">Aminopeptidase</keyword>
<feature type="binding site" evidence="6">
    <location>
        <position position="249"/>
    </location>
    <ligand>
        <name>a divalent metal cation</name>
        <dbReference type="ChEBI" id="CHEBI:60240"/>
        <label>1</label>
    </ligand>
</feature>
<feature type="binding site" evidence="6">
    <location>
        <position position="249"/>
    </location>
    <ligand>
        <name>a divalent metal cation</name>
        <dbReference type="ChEBI" id="CHEBI:60240"/>
        <label>2</label>
        <note>catalytic</note>
    </ligand>
</feature>
<name>A0ABW8AR72_9ACTN</name>
<evidence type="ECO:0000256" key="4">
    <source>
        <dbReference type="ARBA" id="ARBA00022723"/>
    </source>
</evidence>
<evidence type="ECO:0000259" key="8">
    <source>
        <dbReference type="Pfam" id="PF00557"/>
    </source>
</evidence>
<dbReference type="EC" id="3.4.11.18" evidence="6 7"/>
<organism evidence="9 10">
    <name type="scientific">Spongisporangium articulatum</name>
    <dbReference type="NCBI Taxonomy" id="3362603"/>
    <lineage>
        <taxon>Bacteria</taxon>
        <taxon>Bacillati</taxon>
        <taxon>Actinomycetota</taxon>
        <taxon>Actinomycetes</taxon>
        <taxon>Kineosporiales</taxon>
        <taxon>Kineosporiaceae</taxon>
        <taxon>Spongisporangium</taxon>
    </lineage>
</organism>
<dbReference type="HAMAP" id="MF_01974">
    <property type="entry name" value="MetAP_1"/>
    <property type="match status" value="1"/>
</dbReference>
<dbReference type="RefSeq" id="WP_398281123.1">
    <property type="nucleotide sequence ID" value="NZ_JBITLV010000004.1"/>
</dbReference>
<dbReference type="Pfam" id="PF00557">
    <property type="entry name" value="Peptidase_M24"/>
    <property type="match status" value="1"/>
</dbReference>
<comment type="similarity">
    <text evidence="6">Belongs to the peptidase M24A family. Methionine aminopeptidase type 1 subfamily.</text>
</comment>
<sequence length="284" mass="29684">MRGRDRIQYKTLDQVRTMRAAGLVVADALDAVRAALRPGVTTGELDGIARDVIAAAGATSNFLNYGEPPYPAVLCISVNDEVVHGIPGSRVLRAGDVVSVDGGAVVDGWHGDSAFTAVVAGTADEPDPRTAQQQAADADLVEVTRQALWHGIAAIRAGARLNAIGAAVEDHVDDRYGLVEGYGGHGIGTEMHQDPHVLNYRTRDKGPKLQPGICLAVEPMLTAGGADTRILPDKWTVATVDGSRAAHWEHSVALLDDGLWVLTARDGGAAELGALGAPVSTRLS</sequence>
<dbReference type="InterPro" id="IPR002467">
    <property type="entry name" value="Pept_M24A_MAP1"/>
</dbReference>
<comment type="cofactor">
    <cofactor evidence="6">
        <name>Co(2+)</name>
        <dbReference type="ChEBI" id="CHEBI:48828"/>
    </cofactor>
    <cofactor evidence="6">
        <name>Zn(2+)</name>
        <dbReference type="ChEBI" id="CHEBI:29105"/>
    </cofactor>
    <cofactor evidence="6">
        <name>Mn(2+)</name>
        <dbReference type="ChEBI" id="CHEBI:29035"/>
    </cofactor>
    <cofactor evidence="6">
        <name>Fe(2+)</name>
        <dbReference type="ChEBI" id="CHEBI:29033"/>
    </cofactor>
    <text evidence="6">Binds 2 divalent metal cations per subunit. Has a high-affinity and a low affinity metal-binding site. The true nature of the physiological cofactor is under debate. The enzyme is active with cobalt, zinc, manganese or divalent iron ions. Most likely, methionine aminopeptidases function as mononuclear Fe(2+)-metalloproteases under physiological conditions, and the catalytically relevant metal-binding site has been assigned to the histidine-containing high-affinity site.</text>
</comment>
<evidence type="ECO:0000313" key="10">
    <source>
        <dbReference type="Proteomes" id="UP001612915"/>
    </source>
</evidence>
<evidence type="ECO:0000256" key="7">
    <source>
        <dbReference type="RuleBase" id="RU003653"/>
    </source>
</evidence>
<protein>
    <recommendedName>
        <fullName evidence="6 7">Methionine aminopeptidase</fullName>
        <shortName evidence="6">MAP</shortName>
        <shortName evidence="6">MetAP</shortName>
        <ecNumber evidence="6 7">3.4.11.18</ecNumber>
    </recommendedName>
    <alternativeName>
        <fullName evidence="6">Peptidase M</fullName>
    </alternativeName>
</protein>
<feature type="binding site" evidence="6">
    <location>
        <position position="112"/>
    </location>
    <ligand>
        <name>a divalent metal cation</name>
        <dbReference type="ChEBI" id="CHEBI:60240"/>
        <label>2</label>
        <note>catalytic</note>
    </ligand>
</feature>
<reference evidence="9 10" key="1">
    <citation type="submission" date="2024-10" db="EMBL/GenBank/DDBJ databases">
        <title>The Natural Products Discovery Center: Release of the First 8490 Sequenced Strains for Exploring Actinobacteria Biosynthetic Diversity.</title>
        <authorList>
            <person name="Kalkreuter E."/>
            <person name="Kautsar S.A."/>
            <person name="Yang D."/>
            <person name="Bader C.D."/>
            <person name="Teijaro C.N."/>
            <person name="Fluegel L."/>
            <person name="Davis C.M."/>
            <person name="Simpson J.R."/>
            <person name="Lauterbach L."/>
            <person name="Steele A.D."/>
            <person name="Gui C."/>
            <person name="Meng S."/>
            <person name="Li G."/>
            <person name="Viehrig K."/>
            <person name="Ye F."/>
            <person name="Su P."/>
            <person name="Kiefer A.F."/>
            <person name="Nichols A."/>
            <person name="Cepeda A.J."/>
            <person name="Yan W."/>
            <person name="Fan B."/>
            <person name="Jiang Y."/>
            <person name="Adhikari A."/>
            <person name="Zheng C.-J."/>
            <person name="Schuster L."/>
            <person name="Cowan T.M."/>
            <person name="Smanski M.J."/>
            <person name="Chevrette M.G."/>
            <person name="De Carvalho L.P.S."/>
            <person name="Shen B."/>
        </authorList>
    </citation>
    <scope>NUCLEOTIDE SEQUENCE [LARGE SCALE GENOMIC DNA]</scope>
    <source>
        <strain evidence="9 10">NPDC049639</strain>
    </source>
</reference>
<feature type="binding site" evidence="6">
    <location>
        <position position="101"/>
    </location>
    <ligand>
        <name>a divalent metal cation</name>
        <dbReference type="ChEBI" id="CHEBI:60240"/>
        <label>1</label>
    </ligand>
</feature>
<dbReference type="PRINTS" id="PR00599">
    <property type="entry name" value="MAPEPTIDASE"/>
</dbReference>
<feature type="binding site" evidence="6">
    <location>
        <position position="84"/>
    </location>
    <ligand>
        <name>substrate</name>
    </ligand>
</feature>
<dbReference type="PROSITE" id="PS00680">
    <property type="entry name" value="MAP_1"/>
    <property type="match status" value="1"/>
</dbReference>
<comment type="subunit">
    <text evidence="6">Monomer.</text>
</comment>
<dbReference type="PANTHER" id="PTHR43330:SF27">
    <property type="entry name" value="METHIONINE AMINOPEPTIDASE"/>
    <property type="match status" value="1"/>
</dbReference>
<dbReference type="PANTHER" id="PTHR43330">
    <property type="entry name" value="METHIONINE AMINOPEPTIDASE"/>
    <property type="match status" value="1"/>
</dbReference>
<comment type="caution">
    <text evidence="9">The sequence shown here is derived from an EMBL/GenBank/DDBJ whole genome shotgun (WGS) entry which is preliminary data.</text>
</comment>
<dbReference type="InterPro" id="IPR001714">
    <property type="entry name" value="Pept_M24_MAP"/>
</dbReference>
<evidence type="ECO:0000256" key="3">
    <source>
        <dbReference type="ARBA" id="ARBA00022670"/>
    </source>
</evidence>
<keyword evidence="5 6" id="KW-0378">Hydrolase</keyword>
<dbReference type="InterPro" id="IPR036005">
    <property type="entry name" value="Creatinase/aminopeptidase-like"/>
</dbReference>
<keyword evidence="10" id="KW-1185">Reference proteome</keyword>
<evidence type="ECO:0000256" key="5">
    <source>
        <dbReference type="ARBA" id="ARBA00022801"/>
    </source>
</evidence>
<dbReference type="GO" id="GO:0004239">
    <property type="term" value="F:initiator methionyl aminopeptidase activity"/>
    <property type="evidence" value="ECO:0007669"/>
    <property type="project" value="UniProtKB-EC"/>
</dbReference>
<feature type="binding site" evidence="6">
    <location>
        <position position="218"/>
    </location>
    <ligand>
        <name>a divalent metal cation</name>
        <dbReference type="ChEBI" id="CHEBI:60240"/>
        <label>2</label>
        <note>catalytic</note>
    </ligand>
</feature>
<dbReference type="Proteomes" id="UP001612915">
    <property type="component" value="Unassembled WGS sequence"/>
</dbReference>
<accession>A0ABW8AR72</accession>
<evidence type="ECO:0000256" key="1">
    <source>
        <dbReference type="ARBA" id="ARBA00002521"/>
    </source>
</evidence>
<dbReference type="InterPro" id="IPR000994">
    <property type="entry name" value="Pept_M24"/>
</dbReference>
<dbReference type="CDD" id="cd01086">
    <property type="entry name" value="MetAP1"/>
    <property type="match status" value="1"/>
</dbReference>
<feature type="binding site" evidence="6">
    <location>
        <position position="112"/>
    </location>
    <ligand>
        <name>a divalent metal cation</name>
        <dbReference type="ChEBI" id="CHEBI:60240"/>
        <label>1</label>
    </ligand>
</feature>
<evidence type="ECO:0000256" key="2">
    <source>
        <dbReference type="ARBA" id="ARBA00022438"/>
    </source>
</evidence>
<dbReference type="Gene3D" id="3.90.230.10">
    <property type="entry name" value="Creatinase/methionine aminopeptidase superfamily"/>
    <property type="match status" value="1"/>
</dbReference>
<dbReference type="SUPFAM" id="SSF55920">
    <property type="entry name" value="Creatinase/aminopeptidase"/>
    <property type="match status" value="1"/>
</dbReference>
<proteinExistence type="inferred from homology"/>
<keyword evidence="4 6" id="KW-0479">Metal-binding</keyword>
<gene>
    <name evidence="6 9" type="primary">map</name>
    <name evidence="9" type="ORF">ACIB24_13745</name>
</gene>
<dbReference type="EMBL" id="JBITLV010000004">
    <property type="protein sequence ID" value="MFI7588126.1"/>
    <property type="molecule type" value="Genomic_DNA"/>
</dbReference>
<comment type="function">
    <text evidence="1 6">Removes the N-terminal methionine from nascent proteins. The N-terminal methionine is often cleaved when the second residue in the primary sequence is small and uncharged (Met-Ala-, Cys, Gly, Pro, Ser, Thr, or Val). Requires deformylation of the N(alpha)-formylated initiator methionine before it can be hydrolyzed.</text>
</comment>
<comment type="catalytic activity">
    <reaction evidence="6 7">
        <text>Release of N-terminal amino acids, preferentially methionine, from peptides and arylamides.</text>
        <dbReference type="EC" id="3.4.11.18"/>
    </reaction>
</comment>
<feature type="binding site" evidence="6">
    <location>
        <position position="185"/>
    </location>
    <ligand>
        <name>a divalent metal cation</name>
        <dbReference type="ChEBI" id="CHEBI:60240"/>
        <label>2</label>
        <note>catalytic</note>
    </ligand>
</feature>
<keyword evidence="3 6" id="KW-0645">Protease</keyword>
<evidence type="ECO:0000313" key="9">
    <source>
        <dbReference type="EMBL" id="MFI7588126.1"/>
    </source>
</evidence>
<feature type="binding site" evidence="6">
    <location>
        <position position="192"/>
    </location>
    <ligand>
        <name>substrate</name>
    </ligand>
</feature>